<dbReference type="GO" id="GO:0016324">
    <property type="term" value="C:apical plasma membrane"/>
    <property type="evidence" value="ECO:0007669"/>
    <property type="project" value="TreeGrafter"/>
</dbReference>
<dbReference type="Pfam" id="PF00618">
    <property type="entry name" value="RasGEF_N"/>
    <property type="match status" value="1"/>
</dbReference>
<evidence type="ECO:0000259" key="5">
    <source>
        <dbReference type="PROSITE" id="PS50009"/>
    </source>
</evidence>
<dbReference type="InterPro" id="IPR036034">
    <property type="entry name" value="PDZ_sf"/>
</dbReference>
<gene>
    <name evidence="10" type="ORF">TCMB3V08_LOCUS5032</name>
</gene>
<dbReference type="InterPro" id="IPR036964">
    <property type="entry name" value="RASGEF_cat_dom_sf"/>
</dbReference>
<feature type="domain" description="Cyclic nucleotide-binding" evidence="6">
    <location>
        <begin position="141"/>
        <end position="206"/>
    </location>
</feature>
<comment type="similarity">
    <text evidence="1">Belongs to the RAPGEF2 family.</text>
</comment>
<dbReference type="InterPro" id="IPR023578">
    <property type="entry name" value="Ras_GEF_dom_sf"/>
</dbReference>
<dbReference type="PROSITE" id="PS50042">
    <property type="entry name" value="CNMP_BINDING_3"/>
    <property type="match status" value="1"/>
</dbReference>
<dbReference type="CDD" id="cd06224">
    <property type="entry name" value="REM"/>
    <property type="match status" value="1"/>
</dbReference>
<dbReference type="InterPro" id="IPR000595">
    <property type="entry name" value="cNMP-bd_dom"/>
</dbReference>
<dbReference type="Gene3D" id="3.10.20.90">
    <property type="entry name" value="Phosphatidylinositol 3-kinase Catalytic Subunit, Chain A, domain 1"/>
    <property type="match status" value="1"/>
</dbReference>
<organism evidence="10">
    <name type="scientific">Timema californicum</name>
    <name type="common">California timema</name>
    <name type="synonym">Walking stick</name>
    <dbReference type="NCBI Taxonomy" id="61474"/>
    <lineage>
        <taxon>Eukaryota</taxon>
        <taxon>Metazoa</taxon>
        <taxon>Ecdysozoa</taxon>
        <taxon>Arthropoda</taxon>
        <taxon>Hexapoda</taxon>
        <taxon>Insecta</taxon>
        <taxon>Pterygota</taxon>
        <taxon>Neoptera</taxon>
        <taxon>Polyneoptera</taxon>
        <taxon>Phasmatodea</taxon>
        <taxon>Timematodea</taxon>
        <taxon>Timematoidea</taxon>
        <taxon>Timematidae</taxon>
        <taxon>Timema</taxon>
    </lineage>
</organism>
<dbReference type="FunFam" id="2.60.120.10:FF:000088">
    <property type="entry name" value="Guanine nucleotide exchange factor"/>
    <property type="match status" value="1"/>
</dbReference>
<dbReference type="PANTHER" id="PTHR23113">
    <property type="entry name" value="GUANINE NUCLEOTIDE EXCHANGE FACTOR"/>
    <property type="match status" value="1"/>
</dbReference>
<feature type="domain" description="N-terminal Ras-GEF" evidence="9">
    <location>
        <begin position="273"/>
        <end position="396"/>
    </location>
</feature>
<dbReference type="PROSITE" id="PS50106">
    <property type="entry name" value="PDZ"/>
    <property type="match status" value="1"/>
</dbReference>
<dbReference type="CDD" id="cd01785">
    <property type="entry name" value="RA_PDZ-GEF1"/>
    <property type="match status" value="1"/>
</dbReference>
<dbReference type="PROSITE" id="PS50212">
    <property type="entry name" value="RASGEF_NTER"/>
    <property type="match status" value="1"/>
</dbReference>
<feature type="compositionally biased region" description="Low complexity" evidence="4">
    <location>
        <begin position="927"/>
        <end position="940"/>
    </location>
</feature>
<evidence type="ECO:0000259" key="9">
    <source>
        <dbReference type="PROSITE" id="PS50212"/>
    </source>
</evidence>
<feature type="compositionally biased region" description="Basic and acidic residues" evidence="4">
    <location>
        <begin position="1016"/>
        <end position="1031"/>
    </location>
</feature>
<dbReference type="Pfam" id="PF00788">
    <property type="entry name" value="RA"/>
    <property type="match status" value="1"/>
</dbReference>
<dbReference type="InterPro" id="IPR001478">
    <property type="entry name" value="PDZ"/>
</dbReference>
<sequence>MEVDYPEVTVGRTVRGLGPSTNMERGGGVSLVLDDTFSPALTGRPELYVKSNRSSHSSDTSSAYSGSDTMASVQSSLDADEVDLSGLIESVVDSDEEEDLAESIDSLTVRDTVRDCLEKDPVDRNEDDIEILLEFTQQLKAFTNMTLAVRRALCSVMVFAVVEKAGTIVMNDGEELDSWSVLINGHVEVEHESGETEELRIGDSFGIQPTMEKLFHRGVMRTRCDDCQFVCITQTDYYRIQHQGEENIRRHEEGGRVVLVTEQRGGTEGGAKRGHVVIRGTPQRLMLQLVEENYNTDPTYIEDFLLTHRTFIDSPLHVANQLLQWSSHFLSLDRFNESNVRDRVTRVVLLWVNNHFTDFETDPTMMEFLETFEAGLEREKMKGQLRLLNIACAAKARARNVTLARPSRDEVLHFSILGGYDKGFGIFISQVEKHSKAEDVGLKRGDQILEVNGQSFEHVNHAKALEIVRGTTHLSITVKSNLLAFKELLQTPDNSPRSRGRKVSEIARLQADPRARLSTVDPLPSLPSTPAAVNSPAKEGKKEGGYKGFMTLGPKRRLQKALMKMNILPKNTINNPDLLSIYEDLRGSSDYPEHVLKVYKPDQTCKYLLVHKETTAHEVVMLALQEFGITDPSSHFSLCEVSVAEGGIIKQRRLQDQLQNLAERIGLSSRYYLKTNGTTETLVPDELAPELIRESQVNFLQLNAVEVAIQLTLQDFSIFRQIESTEYVDDLFDLKSRYGKPMLSQFSELVNREMFWVVTEVCSEHNVVRRSKIIKQFIKVARQCKECKNFNSMFAIVSGLGHGAVSRLRLSWEKLPSKYQKLFSDLQDLMDPSRNMSKYRQLIPFYPVVKKDLTFIHLGNDSKVEDLINFEKLRMIAKEAQMVRRVKAYLNNMRVITDEDKLHILSLECEPSGSAPNSAPVRKRHPSPTLSTTSSTSSTSEGKKCPPGTKFGAASPQAVRKMLALSEPGKTRPHQPRHPPPLPLPGLAGHHPLSPSPSPGSHRRVASSVLPGVVTREQHGGGRSLHERSHSDTPTLPVDLNAESSSVTSLSNLPLRKTLTSVTSSDSGHSTQLDSHSGSSLEVGHLGSCSPPPQHRRHSVMQVAYSPPSKLWARPPPFPHAVAVLPPVPMHGSMPPPREIPPRPRQPPAYNVAAHMARLQRLGRAHSHEGVTGGYYHTDPEEDGILETLRKPFYFQMMKMHRCLRSKRCVHIPCKLLFYL</sequence>
<dbReference type="SMART" id="SM00228">
    <property type="entry name" value="PDZ"/>
    <property type="match status" value="1"/>
</dbReference>
<feature type="domain" description="PDZ" evidence="7">
    <location>
        <begin position="400"/>
        <end position="471"/>
    </location>
</feature>
<dbReference type="InterPro" id="IPR014710">
    <property type="entry name" value="RmlC-like_jellyroll"/>
</dbReference>
<feature type="region of interest" description="Disordered" evidence="4">
    <location>
        <begin position="1061"/>
        <end position="1098"/>
    </location>
</feature>
<dbReference type="SUPFAM" id="SSF48366">
    <property type="entry name" value="Ras GEF"/>
    <property type="match status" value="1"/>
</dbReference>
<dbReference type="SUPFAM" id="SSF54236">
    <property type="entry name" value="Ubiquitin-like"/>
    <property type="match status" value="1"/>
</dbReference>
<evidence type="ECO:0000259" key="6">
    <source>
        <dbReference type="PROSITE" id="PS50042"/>
    </source>
</evidence>
<name>A0A7R9P7B9_TIMCA</name>
<feature type="domain" description="Ras-GEF" evidence="5">
    <location>
        <begin position="703"/>
        <end position="912"/>
    </location>
</feature>
<dbReference type="SMART" id="SM00229">
    <property type="entry name" value="RasGEFN"/>
    <property type="match status" value="1"/>
</dbReference>
<dbReference type="CDD" id="cd00038">
    <property type="entry name" value="CAP_ED"/>
    <property type="match status" value="1"/>
</dbReference>
<dbReference type="InterPro" id="IPR029071">
    <property type="entry name" value="Ubiquitin-like_domsf"/>
</dbReference>
<evidence type="ECO:0000313" key="10">
    <source>
        <dbReference type="EMBL" id="CAD7572380.1"/>
    </source>
</evidence>
<feature type="region of interest" description="Disordered" evidence="4">
    <location>
        <begin position="48"/>
        <end position="72"/>
    </location>
</feature>
<reference evidence="10" key="1">
    <citation type="submission" date="2020-11" db="EMBL/GenBank/DDBJ databases">
        <authorList>
            <person name="Tran Van P."/>
        </authorList>
    </citation>
    <scope>NUCLEOTIDE SEQUENCE</scope>
</reference>
<accession>A0A7R9P7B9</accession>
<evidence type="ECO:0000256" key="4">
    <source>
        <dbReference type="SAM" id="MobiDB-lite"/>
    </source>
</evidence>
<dbReference type="Pfam" id="PF00617">
    <property type="entry name" value="RasGEF"/>
    <property type="match status" value="1"/>
</dbReference>
<feature type="compositionally biased region" description="Low complexity" evidence="4">
    <location>
        <begin position="51"/>
        <end position="67"/>
    </location>
</feature>
<feature type="compositionally biased region" description="Polar residues" evidence="4">
    <location>
        <begin position="1061"/>
        <end position="1080"/>
    </location>
</feature>
<dbReference type="GO" id="GO:0005085">
    <property type="term" value="F:guanyl-nucleotide exchange factor activity"/>
    <property type="evidence" value="ECO:0007669"/>
    <property type="project" value="UniProtKB-KW"/>
</dbReference>
<dbReference type="Gene3D" id="2.30.42.10">
    <property type="match status" value="1"/>
</dbReference>
<dbReference type="SMART" id="SM00147">
    <property type="entry name" value="RasGEF"/>
    <property type="match status" value="1"/>
</dbReference>
<proteinExistence type="inferred from homology"/>
<dbReference type="InterPro" id="IPR000651">
    <property type="entry name" value="Ras-like_Gua-exchang_fac_N"/>
</dbReference>
<evidence type="ECO:0000256" key="3">
    <source>
        <dbReference type="PROSITE-ProRule" id="PRU00168"/>
    </source>
</evidence>
<dbReference type="SMART" id="SM00314">
    <property type="entry name" value="RA"/>
    <property type="match status" value="1"/>
</dbReference>
<dbReference type="SMART" id="SM00100">
    <property type="entry name" value="cNMP"/>
    <property type="match status" value="1"/>
</dbReference>
<evidence type="ECO:0000256" key="1">
    <source>
        <dbReference type="ARBA" id="ARBA00010829"/>
    </source>
</evidence>
<feature type="region of interest" description="Disordered" evidence="4">
    <location>
        <begin position="517"/>
        <end position="549"/>
    </location>
</feature>
<dbReference type="Pfam" id="PF00595">
    <property type="entry name" value="PDZ"/>
    <property type="match status" value="1"/>
</dbReference>
<evidence type="ECO:0000259" key="7">
    <source>
        <dbReference type="PROSITE" id="PS50106"/>
    </source>
</evidence>
<dbReference type="PROSITE" id="PS00720">
    <property type="entry name" value="RASGEF"/>
    <property type="match status" value="1"/>
</dbReference>
<keyword evidence="2 3" id="KW-0344">Guanine-nucleotide releasing factor</keyword>
<dbReference type="Gene3D" id="2.60.120.10">
    <property type="entry name" value="Jelly Rolls"/>
    <property type="match status" value="1"/>
</dbReference>
<feature type="domain" description="Ras-associating" evidence="8">
    <location>
        <begin position="592"/>
        <end position="678"/>
    </location>
</feature>
<dbReference type="Gene3D" id="1.20.870.10">
    <property type="entry name" value="Son of sevenless (SoS) protein Chain: S domain 1"/>
    <property type="match status" value="1"/>
</dbReference>
<dbReference type="AlphaFoldDB" id="A0A7R9P7B9"/>
<evidence type="ECO:0000259" key="8">
    <source>
        <dbReference type="PROSITE" id="PS50200"/>
    </source>
</evidence>
<dbReference type="InterPro" id="IPR001895">
    <property type="entry name" value="RASGEF_cat_dom"/>
</dbReference>
<dbReference type="Gene3D" id="1.10.840.10">
    <property type="entry name" value="Ras guanine-nucleotide exchange factors catalytic domain"/>
    <property type="match status" value="1"/>
</dbReference>
<dbReference type="InterPro" id="IPR018490">
    <property type="entry name" value="cNMP-bd_dom_sf"/>
</dbReference>
<dbReference type="SUPFAM" id="SSF50156">
    <property type="entry name" value="PDZ domain-like"/>
    <property type="match status" value="1"/>
</dbReference>
<dbReference type="GO" id="GO:0007265">
    <property type="term" value="P:Ras protein signal transduction"/>
    <property type="evidence" value="ECO:0007669"/>
    <property type="project" value="TreeGrafter"/>
</dbReference>
<dbReference type="CDD" id="cd00155">
    <property type="entry name" value="RasGEF"/>
    <property type="match status" value="1"/>
</dbReference>
<dbReference type="PROSITE" id="PS50200">
    <property type="entry name" value="RA"/>
    <property type="match status" value="1"/>
</dbReference>
<dbReference type="InterPro" id="IPR019804">
    <property type="entry name" value="Ras_G-nucl-exch_fac_CS"/>
</dbReference>
<protein>
    <submittedName>
        <fullName evidence="10">(California timema) hypothetical protein</fullName>
    </submittedName>
</protein>
<dbReference type="CDD" id="cd06755">
    <property type="entry name" value="PDZ_RapGEF2_RapGEF6-like"/>
    <property type="match status" value="1"/>
</dbReference>
<dbReference type="PANTHER" id="PTHR23113:SF249">
    <property type="entry name" value="RAP GUANINE NUCLEOTIDE EXCHANGE FACTOR 6"/>
    <property type="match status" value="1"/>
</dbReference>
<dbReference type="InterPro" id="IPR008937">
    <property type="entry name" value="Ras-like_GEF"/>
</dbReference>
<feature type="region of interest" description="Disordered" evidence="4">
    <location>
        <begin position="911"/>
        <end position="955"/>
    </location>
</feature>
<dbReference type="SUPFAM" id="SSF51206">
    <property type="entry name" value="cAMP-binding domain-like"/>
    <property type="match status" value="1"/>
</dbReference>
<feature type="region of interest" description="Disordered" evidence="4">
    <location>
        <begin position="968"/>
        <end position="1040"/>
    </location>
</feature>
<dbReference type="PROSITE" id="PS50009">
    <property type="entry name" value="RASGEF_CAT"/>
    <property type="match status" value="1"/>
</dbReference>
<dbReference type="EMBL" id="OE180998">
    <property type="protein sequence ID" value="CAD7572380.1"/>
    <property type="molecule type" value="Genomic_DNA"/>
</dbReference>
<dbReference type="InterPro" id="IPR000159">
    <property type="entry name" value="RA_dom"/>
</dbReference>
<evidence type="ECO:0000256" key="2">
    <source>
        <dbReference type="ARBA" id="ARBA00022658"/>
    </source>
</evidence>